<dbReference type="InterPro" id="IPR011009">
    <property type="entry name" value="Kinase-like_dom_sf"/>
</dbReference>
<dbReference type="PANTHER" id="PTHR47989">
    <property type="entry name" value="OS01G0750732 PROTEIN"/>
    <property type="match status" value="1"/>
</dbReference>
<comment type="subcellular location">
    <subcellularLocation>
        <location evidence="1">Membrane</location>
        <topology evidence="1">Single-pass type I membrane protein</topology>
    </subcellularLocation>
</comment>
<evidence type="ECO:0000256" key="10">
    <source>
        <dbReference type="ARBA" id="ARBA00022989"/>
    </source>
</evidence>
<feature type="chain" id="PRO_5034025389" description="non-specific serine/threonine protein kinase" evidence="18">
    <location>
        <begin position="21"/>
        <end position="645"/>
    </location>
</feature>
<dbReference type="Gene3D" id="3.30.200.20">
    <property type="entry name" value="Phosphorylase Kinase, domain 1"/>
    <property type="match status" value="1"/>
</dbReference>
<evidence type="ECO:0000259" key="19">
    <source>
        <dbReference type="PROSITE" id="PS50011"/>
    </source>
</evidence>
<dbReference type="Pfam" id="PF00069">
    <property type="entry name" value="Pkinase"/>
    <property type="match status" value="1"/>
</dbReference>
<keyword evidence="10 17" id="KW-1133">Transmembrane helix</keyword>
<evidence type="ECO:0000256" key="6">
    <source>
        <dbReference type="ARBA" id="ARBA00022729"/>
    </source>
</evidence>
<dbReference type="CDD" id="cd14066">
    <property type="entry name" value="STKc_IRAK"/>
    <property type="match status" value="1"/>
</dbReference>
<reference evidence="20" key="1">
    <citation type="submission" date="2025-05" db="UniProtKB">
        <authorList>
            <consortium name="RefSeq"/>
        </authorList>
    </citation>
    <scope>NUCLEOTIDE SEQUENCE [LARGE SCALE GENOMIC DNA]</scope>
</reference>
<dbReference type="PANTHER" id="PTHR47989:SF62">
    <property type="entry name" value="OS05G0423500 PROTEIN"/>
    <property type="match status" value="1"/>
</dbReference>
<dbReference type="Gene3D" id="1.10.510.10">
    <property type="entry name" value="Transferase(Phosphotransferase) domain 1"/>
    <property type="match status" value="1"/>
</dbReference>
<reference evidence="21" key="2">
    <citation type="submission" date="2025-08" db="UniProtKB">
        <authorList>
            <consortium name="RefSeq"/>
        </authorList>
    </citation>
    <scope>IDENTIFICATION</scope>
    <source>
        <tissue evidence="21">Leaf</tissue>
    </source>
</reference>
<dbReference type="EC" id="2.7.11.1" evidence="2"/>
<proteinExistence type="predicted"/>
<dbReference type="GO" id="GO:0005524">
    <property type="term" value="F:ATP binding"/>
    <property type="evidence" value="ECO:0007669"/>
    <property type="project" value="UniProtKB-UniRule"/>
</dbReference>
<dbReference type="Proteomes" id="UP000827889">
    <property type="component" value="Chromosome 1"/>
</dbReference>
<keyword evidence="9 16" id="KW-0067">ATP-binding</keyword>
<feature type="signal peptide" evidence="18">
    <location>
        <begin position="1"/>
        <end position="20"/>
    </location>
</feature>
<dbReference type="PROSITE" id="PS50011">
    <property type="entry name" value="PROTEIN_KINASE_DOM"/>
    <property type="match status" value="1"/>
</dbReference>
<keyword evidence="8" id="KW-0418">Kinase</keyword>
<comment type="catalytic activity">
    <reaction evidence="15">
        <text>L-seryl-[protein] + ATP = O-phospho-L-seryl-[protein] + ADP + H(+)</text>
        <dbReference type="Rhea" id="RHEA:17989"/>
        <dbReference type="Rhea" id="RHEA-COMP:9863"/>
        <dbReference type="Rhea" id="RHEA-COMP:11604"/>
        <dbReference type="ChEBI" id="CHEBI:15378"/>
        <dbReference type="ChEBI" id="CHEBI:29999"/>
        <dbReference type="ChEBI" id="CHEBI:30616"/>
        <dbReference type="ChEBI" id="CHEBI:83421"/>
        <dbReference type="ChEBI" id="CHEBI:456216"/>
        <dbReference type="EC" id="2.7.11.1"/>
    </reaction>
</comment>
<dbReference type="InterPro" id="IPR008271">
    <property type="entry name" value="Ser/Thr_kinase_AS"/>
</dbReference>
<dbReference type="GO" id="GO:0016020">
    <property type="term" value="C:membrane"/>
    <property type="evidence" value="ECO:0007669"/>
    <property type="project" value="UniProtKB-SubCell"/>
</dbReference>
<evidence type="ECO:0000256" key="5">
    <source>
        <dbReference type="ARBA" id="ARBA00022692"/>
    </source>
</evidence>
<evidence type="ECO:0000313" key="21">
    <source>
        <dbReference type="RefSeq" id="XP_030534875.1"/>
    </source>
</evidence>
<dbReference type="InterPro" id="IPR000719">
    <property type="entry name" value="Prot_kinase_dom"/>
</dbReference>
<evidence type="ECO:0000256" key="16">
    <source>
        <dbReference type="PROSITE-ProRule" id="PRU10141"/>
    </source>
</evidence>
<dbReference type="RefSeq" id="XP_030534875.1">
    <property type="nucleotide sequence ID" value="XM_030679015.2"/>
</dbReference>
<keyword evidence="20" id="KW-1185">Reference proteome</keyword>
<dbReference type="Pfam" id="PF19160">
    <property type="entry name" value="SPARK"/>
    <property type="match status" value="1"/>
</dbReference>
<dbReference type="SUPFAM" id="SSF56112">
    <property type="entry name" value="Protein kinase-like (PK-like)"/>
    <property type="match status" value="1"/>
</dbReference>
<evidence type="ECO:0000256" key="12">
    <source>
        <dbReference type="ARBA" id="ARBA00023170"/>
    </source>
</evidence>
<dbReference type="SMART" id="SM00220">
    <property type="entry name" value="S_TKc"/>
    <property type="match status" value="1"/>
</dbReference>
<dbReference type="OrthoDB" id="780646at2759"/>
<evidence type="ECO:0000256" key="11">
    <source>
        <dbReference type="ARBA" id="ARBA00023136"/>
    </source>
</evidence>
<accession>A0A8B8PJA4</accession>
<keyword evidence="5 17" id="KW-0812">Transmembrane</keyword>
<evidence type="ECO:0000256" key="9">
    <source>
        <dbReference type="ARBA" id="ARBA00022840"/>
    </source>
</evidence>
<name>A0A8B8PJA4_9MYRT</name>
<evidence type="ECO:0000256" key="8">
    <source>
        <dbReference type="ARBA" id="ARBA00022777"/>
    </source>
</evidence>
<dbReference type="GeneID" id="115743969"/>
<evidence type="ECO:0000256" key="4">
    <source>
        <dbReference type="ARBA" id="ARBA00022679"/>
    </source>
</evidence>
<organism evidence="20 21">
    <name type="scientific">Rhodamnia argentea</name>
    <dbReference type="NCBI Taxonomy" id="178133"/>
    <lineage>
        <taxon>Eukaryota</taxon>
        <taxon>Viridiplantae</taxon>
        <taxon>Streptophyta</taxon>
        <taxon>Embryophyta</taxon>
        <taxon>Tracheophyta</taxon>
        <taxon>Spermatophyta</taxon>
        <taxon>Magnoliopsida</taxon>
        <taxon>eudicotyledons</taxon>
        <taxon>Gunneridae</taxon>
        <taxon>Pentapetalae</taxon>
        <taxon>rosids</taxon>
        <taxon>malvids</taxon>
        <taxon>Myrtales</taxon>
        <taxon>Myrtaceae</taxon>
        <taxon>Myrtoideae</taxon>
        <taxon>Myrteae</taxon>
        <taxon>Australasian group</taxon>
        <taxon>Rhodamnia</taxon>
    </lineage>
</organism>
<keyword evidence="13" id="KW-0325">Glycoprotein</keyword>
<keyword evidence="12" id="KW-0675">Receptor</keyword>
<sequence>MYIFIFLVLVLNSSLPCVNSAGHAEYEVPKREMEAAGSSALPSCPLNFDYLSKLISGSSQRLQLLDVPTECGFMLQALRLVRSEYLRTTGYFFPPPNSSEACWDAYQSVINYKIAGFKVQSTCGFKTSLMSETCAYVTTRSDFERLVSGIELSNIQKFCNQSLDDTSACTLCTDSLARVQGSYFGGPNNGNKSDCSGYPFIYAAAYADQFTLTNEGDLKCLFSLDFSADKKKKRKYGVVFWGIVSGCTNGFFGAVIVIWLCWTWHWRKRMMRNSLAQVESGNAGSGMEMSLMRNASARVIRFTLEEIRKATNNFSRDNIIGRGGYGNVYRGLLKDGSEVALKRFKNCSANGDGAFAHEVEIIASIRHVNLVELKGYCTATVPVEGHQRILVCELVRSGSLFHHLFGQEQKPLSWPARRKIALGTARGLAYLHYGAQPTIIHRDVKSSNILLDEAFDPKLADFGLAKFTPEGQSHVSTRVAGTIGYVAPECALYGQLSERSDVYSFGVVLLELLSGKKAVISVEKGEASLLADWAWSLVRGNSPLDVIDERIPNLDAPEEMEKYVLLAVLCSHPVVYARPTMDHVVKILESDSPVPPIPDRPIPILAEIESMEQTESSSGSYYFMTSPGELRPFMVKGHTFNSETG</sequence>
<dbReference type="PROSITE" id="PS00108">
    <property type="entry name" value="PROTEIN_KINASE_ST"/>
    <property type="match status" value="1"/>
</dbReference>
<feature type="transmembrane region" description="Helical" evidence="17">
    <location>
        <begin position="238"/>
        <end position="262"/>
    </location>
</feature>
<dbReference type="InterPro" id="IPR017441">
    <property type="entry name" value="Protein_kinase_ATP_BS"/>
</dbReference>
<gene>
    <name evidence="21" type="primary">LOC115743969</name>
</gene>
<dbReference type="FunFam" id="3.30.200.20:FF:000390">
    <property type="entry name" value="probable LRR receptor-like serine/threonine-protein kinase RKF3"/>
    <property type="match status" value="1"/>
</dbReference>
<evidence type="ECO:0000256" key="14">
    <source>
        <dbReference type="ARBA" id="ARBA00047899"/>
    </source>
</evidence>
<dbReference type="GO" id="GO:0004674">
    <property type="term" value="F:protein serine/threonine kinase activity"/>
    <property type="evidence" value="ECO:0007669"/>
    <property type="project" value="UniProtKB-KW"/>
</dbReference>
<evidence type="ECO:0000256" key="1">
    <source>
        <dbReference type="ARBA" id="ARBA00004479"/>
    </source>
</evidence>
<keyword evidence="6 18" id="KW-0732">Signal</keyword>
<dbReference type="PROSITE" id="PS00107">
    <property type="entry name" value="PROTEIN_KINASE_ATP"/>
    <property type="match status" value="1"/>
</dbReference>
<evidence type="ECO:0000256" key="2">
    <source>
        <dbReference type="ARBA" id="ARBA00012513"/>
    </source>
</evidence>
<dbReference type="FunFam" id="1.10.510.10:FF:000287">
    <property type="entry name" value="probable LRR receptor-like serine/threonine-protein kinase RKF3"/>
    <property type="match status" value="1"/>
</dbReference>
<evidence type="ECO:0000256" key="15">
    <source>
        <dbReference type="ARBA" id="ARBA00048679"/>
    </source>
</evidence>
<dbReference type="InterPro" id="IPR043891">
    <property type="entry name" value="SPARK"/>
</dbReference>
<evidence type="ECO:0000256" key="13">
    <source>
        <dbReference type="ARBA" id="ARBA00023180"/>
    </source>
</evidence>
<comment type="catalytic activity">
    <reaction evidence="14">
        <text>L-threonyl-[protein] + ATP = O-phospho-L-threonyl-[protein] + ADP + H(+)</text>
        <dbReference type="Rhea" id="RHEA:46608"/>
        <dbReference type="Rhea" id="RHEA-COMP:11060"/>
        <dbReference type="Rhea" id="RHEA-COMP:11605"/>
        <dbReference type="ChEBI" id="CHEBI:15378"/>
        <dbReference type="ChEBI" id="CHEBI:30013"/>
        <dbReference type="ChEBI" id="CHEBI:30616"/>
        <dbReference type="ChEBI" id="CHEBI:61977"/>
        <dbReference type="ChEBI" id="CHEBI:456216"/>
        <dbReference type="EC" id="2.7.11.1"/>
    </reaction>
</comment>
<feature type="domain" description="Protein kinase" evidence="19">
    <location>
        <begin position="314"/>
        <end position="575"/>
    </location>
</feature>
<dbReference type="AlphaFoldDB" id="A0A8B8PJA4"/>
<keyword evidence="11 17" id="KW-0472">Membrane</keyword>
<evidence type="ECO:0000256" key="7">
    <source>
        <dbReference type="ARBA" id="ARBA00022741"/>
    </source>
</evidence>
<evidence type="ECO:0000256" key="18">
    <source>
        <dbReference type="SAM" id="SignalP"/>
    </source>
</evidence>
<keyword evidence="3" id="KW-0723">Serine/threonine-protein kinase</keyword>
<evidence type="ECO:0000256" key="17">
    <source>
        <dbReference type="SAM" id="Phobius"/>
    </source>
</evidence>
<keyword evidence="4" id="KW-0808">Transferase</keyword>
<keyword evidence="7 16" id="KW-0547">Nucleotide-binding</keyword>
<evidence type="ECO:0000256" key="3">
    <source>
        <dbReference type="ARBA" id="ARBA00022527"/>
    </source>
</evidence>
<evidence type="ECO:0000313" key="20">
    <source>
        <dbReference type="Proteomes" id="UP000827889"/>
    </source>
</evidence>
<dbReference type="KEGG" id="rarg:115743969"/>
<feature type="binding site" evidence="16">
    <location>
        <position position="342"/>
    </location>
    <ligand>
        <name>ATP</name>
        <dbReference type="ChEBI" id="CHEBI:30616"/>
    </ligand>
</feature>
<protein>
    <recommendedName>
        <fullName evidence="2">non-specific serine/threonine protein kinase</fullName>
        <ecNumber evidence="2">2.7.11.1</ecNumber>
    </recommendedName>
</protein>